<reference evidence="2" key="1">
    <citation type="submission" date="2021-04" db="EMBL/GenBank/DDBJ databases">
        <title>Genomic sequence of Actinosynnema pretiosum subsp. pretiosum ATCC 31280 (C-14919).</title>
        <authorList>
            <person name="Bai L."/>
            <person name="Wang X."/>
            <person name="Xiao Y."/>
        </authorList>
    </citation>
    <scope>NUCLEOTIDE SEQUENCE</scope>
    <source>
        <strain evidence="2">ATCC 31280</strain>
    </source>
</reference>
<accession>A0AA45R2F8</accession>
<evidence type="ECO:0000313" key="2">
    <source>
        <dbReference type="EMBL" id="QUF02731.1"/>
    </source>
</evidence>
<name>A0AA45R2F8_9PSEU</name>
<gene>
    <name evidence="2" type="ORF">KCV87_25210</name>
</gene>
<evidence type="ECO:0008006" key="4">
    <source>
        <dbReference type="Google" id="ProtNLM"/>
    </source>
</evidence>
<dbReference type="EMBL" id="CP073249">
    <property type="protein sequence ID" value="QUF02731.1"/>
    <property type="molecule type" value="Genomic_DNA"/>
</dbReference>
<organism evidence="2 3">
    <name type="scientific">Actinosynnema pretiosum subsp. pretiosum</name>
    <dbReference type="NCBI Taxonomy" id="103721"/>
    <lineage>
        <taxon>Bacteria</taxon>
        <taxon>Bacillati</taxon>
        <taxon>Actinomycetota</taxon>
        <taxon>Actinomycetes</taxon>
        <taxon>Pseudonocardiales</taxon>
        <taxon>Pseudonocardiaceae</taxon>
        <taxon>Actinosynnema</taxon>
    </lineage>
</organism>
<dbReference type="AlphaFoldDB" id="A0AA45R2F8"/>
<keyword evidence="1" id="KW-0472">Membrane</keyword>
<feature type="transmembrane region" description="Helical" evidence="1">
    <location>
        <begin position="77"/>
        <end position="95"/>
    </location>
</feature>
<feature type="transmembrane region" description="Helical" evidence="1">
    <location>
        <begin position="43"/>
        <end position="65"/>
    </location>
</feature>
<keyword evidence="1" id="KW-1133">Transmembrane helix</keyword>
<protein>
    <recommendedName>
        <fullName evidence="4">ATP synthase protein I2</fullName>
    </recommendedName>
</protein>
<proteinExistence type="predicted"/>
<feature type="transmembrane region" description="Helical" evidence="1">
    <location>
        <begin position="20"/>
        <end position="37"/>
    </location>
</feature>
<dbReference type="RefSeq" id="WP_041837137.1">
    <property type="nucleotide sequence ID" value="NZ_BAAATP010000018.1"/>
</dbReference>
<dbReference type="Proteomes" id="UP000677152">
    <property type="component" value="Chromosome"/>
</dbReference>
<sequence>MTRLLDAADVARKALRQSALVLAPVVVIAALVGWFTAGREGLWGALLGAGIAGGFLLITLLTVLLTAKASPTVTGGAMMGGWLLKVIVLLVALALLKDATFYSKPVFGAVVMIAVVVVLASETWVVVKARMLYFNPSSTGQGDAR</sequence>
<keyword evidence="1" id="KW-0812">Transmembrane</keyword>
<evidence type="ECO:0000256" key="1">
    <source>
        <dbReference type="SAM" id="Phobius"/>
    </source>
</evidence>
<feature type="transmembrane region" description="Helical" evidence="1">
    <location>
        <begin position="107"/>
        <end position="127"/>
    </location>
</feature>
<evidence type="ECO:0000313" key="3">
    <source>
        <dbReference type="Proteomes" id="UP000677152"/>
    </source>
</evidence>